<reference evidence="1 2" key="1">
    <citation type="submission" date="2019-08" db="EMBL/GenBank/DDBJ databases">
        <title>Deep-cultivation of Planctomycetes and their phenomic and genomic characterization uncovers novel biology.</title>
        <authorList>
            <person name="Wiegand S."/>
            <person name="Jogler M."/>
            <person name="Boedeker C."/>
            <person name="Pinto D."/>
            <person name="Vollmers J."/>
            <person name="Rivas-Marin E."/>
            <person name="Kohn T."/>
            <person name="Peeters S.H."/>
            <person name="Heuer A."/>
            <person name="Rast P."/>
            <person name="Oberbeckmann S."/>
            <person name="Bunk B."/>
            <person name="Jeske O."/>
            <person name="Meyerdierks A."/>
            <person name="Storesund J.E."/>
            <person name="Kallscheuer N."/>
            <person name="Luecker S."/>
            <person name="Lage O.M."/>
            <person name="Pohl T."/>
            <person name="Merkel B.J."/>
            <person name="Hornburger P."/>
            <person name="Mueller R.-W."/>
            <person name="Bruemmer F."/>
            <person name="Labrenz M."/>
            <person name="Spormann A.M."/>
            <person name="Op den Camp H."/>
            <person name="Overmann J."/>
            <person name="Amann R."/>
            <person name="Jetten M.S.M."/>
            <person name="Mascher T."/>
            <person name="Medema M.H."/>
            <person name="Devos D.P."/>
            <person name="Kaster A.-K."/>
            <person name="Ovreas L."/>
            <person name="Rohde M."/>
            <person name="Galperin M.Y."/>
            <person name="Jogler C."/>
        </authorList>
    </citation>
    <scope>NUCLEOTIDE SEQUENCE [LARGE SCALE GENOMIC DNA]</scope>
    <source>
        <strain evidence="1 2">FC18</strain>
    </source>
</reference>
<dbReference type="EMBL" id="CP042912">
    <property type="protein sequence ID" value="QEG24721.1"/>
    <property type="molecule type" value="Genomic_DNA"/>
</dbReference>
<dbReference type="KEGG" id="mff:MFFC18_46430"/>
<gene>
    <name evidence="1" type="ORF">MFFC18_46430</name>
</gene>
<dbReference type="AlphaFoldDB" id="A0A5B9PQG6"/>
<protein>
    <recommendedName>
        <fullName evidence="3">Tetratricopeptide repeat protein</fullName>
    </recommendedName>
</protein>
<dbReference type="STRING" id="980251.GCA_001642875_00926"/>
<proteinExistence type="predicted"/>
<name>A0A5B9PQG6_9BACT</name>
<evidence type="ECO:0008006" key="3">
    <source>
        <dbReference type="Google" id="ProtNLM"/>
    </source>
</evidence>
<keyword evidence="2" id="KW-1185">Reference proteome</keyword>
<dbReference type="Proteomes" id="UP000322214">
    <property type="component" value="Chromosome"/>
</dbReference>
<sequence length="1028" mass="114034">MNYWNRGLANNGSGTMKRCRNIPGTPVQILMSFAGTVLLLLVCSQLAIADEPAEEFLQALRERGYYDVALHYLDGVAESDSVPDSFKQKVAFQKAGILLDSVNKIRNPEEMGKRLDEADRLLAEHASSVSDPIEATEVLKIQSNVKYFRGRNNLKQAALDRTPDSRKKELFLQAQKFLGDALPKFRQVQQAQREQIENFQIDPEDPKSDEKLRALQASYVDTRLKIPVAMEKLALAFNDDKSSRNAKLIEAGAEFESVARLYDQRFVQGQMAKAFAARCFQQAGDYGKASELLKDVFNYPNPSSVLVQQGLSVGVETWPNVEPYPTRQVIAAAEGPVAMLTRRDKANPMWLRVELELARAKYERSVAIKDEDSSAASRLKKEASRLAREVARRRNPHSKLAAELLGDWGVSIEAASEEPATMVANATASSFDDAIQKSKDLIGPLSDQLSELAVARRQLATARDASAKSNQQMEVDKLQTSVDQRADQTLGMLAQAVRLADEETPRAQLNNVRYLQAYCHFAKRRFSNSAVMGRFLLEKFPTIEWSQQAAGLMVRSYEKMFDSSTGQDRVAARDKVIDAASAMMEMWPDASESSAAAVSATRVAVIDDDFDSANRFFERIPANSPTRGPLASRIGQQIWGERKSATTDDAKQKITDNARKYLTIAVESADPAAMDFSTAVAALYLVDACRESGELDEAISRVDAILQNLDTNPAISKSAKYRQSAYNASLNTWLDALGSKPDAQTWIDKSKNVIEKMSAEAAGDPAAIQNVSRVYRKVARDLTDRFESLPSLQEKETFATSLQSFFAGIGSVAKDGKTRLWAGSTLLGIAESLKLEGGDANSKQLAGDAIALLEAAKKAGFGKDKSLELNYQHQLALAQRCSGDFEAAVSSFEKILETANGLNLQIDAAKTLLMWGIEKKDTKALTSSMNGRGQYRDPKTNKLRKRIWGWKLLVSLTRSKENLREQFRECEYYSVLCRFRYGQIANNPKAIDSAYGELQKALKRFDDLAVGAWKKKYDQLLKELESAK</sequence>
<organism evidence="1 2">
    <name type="scientific">Mariniblastus fucicola</name>
    <dbReference type="NCBI Taxonomy" id="980251"/>
    <lineage>
        <taxon>Bacteria</taxon>
        <taxon>Pseudomonadati</taxon>
        <taxon>Planctomycetota</taxon>
        <taxon>Planctomycetia</taxon>
        <taxon>Pirellulales</taxon>
        <taxon>Pirellulaceae</taxon>
        <taxon>Mariniblastus</taxon>
    </lineage>
</organism>
<evidence type="ECO:0000313" key="2">
    <source>
        <dbReference type="Proteomes" id="UP000322214"/>
    </source>
</evidence>
<accession>A0A5B9PQG6</accession>
<evidence type="ECO:0000313" key="1">
    <source>
        <dbReference type="EMBL" id="QEG24721.1"/>
    </source>
</evidence>